<dbReference type="AlphaFoldDB" id="A0A317DLB2"/>
<dbReference type="InterPro" id="IPR045618">
    <property type="entry name" value="DUF6444"/>
</dbReference>
<feature type="domain" description="DUF6444" evidence="3">
    <location>
        <begin position="12"/>
        <end position="82"/>
    </location>
</feature>
<protein>
    <submittedName>
        <fullName evidence="4">IS66 family transposase</fullName>
    </submittedName>
</protein>
<feature type="domain" description="Transposase IS66 central" evidence="2">
    <location>
        <begin position="161"/>
        <end position="433"/>
    </location>
</feature>
<gene>
    <name evidence="4" type="ORF">DKT69_10990</name>
</gene>
<dbReference type="NCBIfam" id="NF033517">
    <property type="entry name" value="transpos_IS66"/>
    <property type="match status" value="1"/>
</dbReference>
<dbReference type="Pfam" id="PF20042">
    <property type="entry name" value="DUF6444"/>
    <property type="match status" value="1"/>
</dbReference>
<evidence type="ECO:0000259" key="2">
    <source>
        <dbReference type="Pfam" id="PF03050"/>
    </source>
</evidence>
<comment type="caution">
    <text evidence="4">The sequence shown here is derived from an EMBL/GenBank/DDBJ whole genome shotgun (WGS) entry which is preliminary data.</text>
</comment>
<evidence type="ECO:0000313" key="5">
    <source>
        <dbReference type="Proteomes" id="UP000246050"/>
    </source>
</evidence>
<evidence type="ECO:0000259" key="3">
    <source>
        <dbReference type="Pfam" id="PF20042"/>
    </source>
</evidence>
<dbReference type="InterPro" id="IPR004291">
    <property type="entry name" value="Transposase_IS66_central"/>
</dbReference>
<sequence length="474" mass="51129">MQSEPLVPPSYEELLAMLVELRERVERLEAENAELRRRLGLNSQNSSKPPSSDGLAKPHPQPGKGKSSGRRRGKQPGAPGSTLNLVADPDEMIEHRPDRCANPACGAGLADGREYGRQRRQVVELPEPRPVITEHQLIALQCAGCGRVTEPPVPDGVIGRVQYGTNVKAGVVYARAAQFLPYARVAALMGDLLGVSVSTGFVHQVVTDAARRLGPFVSHLAALLRVQDVLHADETPARLGGGFKYVHVACTPGLTLFHVGGRSAADIDAGGVLPGFTGTLVRDGYAAYQHLTDAEHAWCGAHLIRDLRGVHETDPAGQEWAEAMATTLLMAKTMTEQAVAAGRDALSADEVSHIRACYAGAVAYGRQQNPPDRDGRLSRAGTLVERFAAHRDMILRFTVDLAVPFTNNQAERDLRPVKLQQKISATWRTLQGLADFATLRSYLSTAAKHGLDALDVLKQLFTTGPWLPQAVTSS</sequence>
<feature type="region of interest" description="Disordered" evidence="1">
    <location>
        <begin position="35"/>
        <end position="86"/>
    </location>
</feature>
<dbReference type="PANTHER" id="PTHR33678">
    <property type="entry name" value="BLL1576 PROTEIN"/>
    <property type="match status" value="1"/>
</dbReference>
<evidence type="ECO:0000313" key="4">
    <source>
        <dbReference type="EMBL" id="PWR15441.1"/>
    </source>
</evidence>
<dbReference type="EMBL" id="QGKS01000183">
    <property type="protein sequence ID" value="PWR15441.1"/>
    <property type="molecule type" value="Genomic_DNA"/>
</dbReference>
<dbReference type="InterPro" id="IPR052344">
    <property type="entry name" value="Transposase-related"/>
</dbReference>
<dbReference type="PANTHER" id="PTHR33678:SF1">
    <property type="entry name" value="BLL1576 PROTEIN"/>
    <property type="match status" value="1"/>
</dbReference>
<dbReference type="Pfam" id="PF03050">
    <property type="entry name" value="DDE_Tnp_IS66"/>
    <property type="match status" value="1"/>
</dbReference>
<dbReference type="RefSeq" id="WP_109801461.1">
    <property type="nucleotide sequence ID" value="NZ_QGKS01000183.1"/>
</dbReference>
<accession>A0A317DLB2</accession>
<evidence type="ECO:0000256" key="1">
    <source>
        <dbReference type="SAM" id="MobiDB-lite"/>
    </source>
</evidence>
<reference evidence="4 5" key="1">
    <citation type="submission" date="2018-05" db="EMBL/GenBank/DDBJ databases">
        <title>Micromonosporas from Atacama Desert.</title>
        <authorList>
            <person name="Carro L."/>
            <person name="Golinska P."/>
            <person name="Klenk H.-P."/>
            <person name="Goodfellow M."/>
        </authorList>
    </citation>
    <scope>NUCLEOTIDE SEQUENCE [LARGE SCALE GENOMIC DNA]</scope>
    <source>
        <strain evidence="4 5">4G51</strain>
    </source>
</reference>
<dbReference type="Proteomes" id="UP000246050">
    <property type="component" value="Unassembled WGS sequence"/>
</dbReference>
<proteinExistence type="predicted"/>
<dbReference type="OrthoDB" id="3638270at2"/>
<organism evidence="4 5">
    <name type="scientific">Micromonospora sicca</name>
    <dbReference type="NCBI Taxonomy" id="2202420"/>
    <lineage>
        <taxon>Bacteria</taxon>
        <taxon>Bacillati</taxon>
        <taxon>Actinomycetota</taxon>
        <taxon>Actinomycetes</taxon>
        <taxon>Micromonosporales</taxon>
        <taxon>Micromonosporaceae</taxon>
        <taxon>Micromonospora</taxon>
    </lineage>
</organism>
<name>A0A317DLB2_9ACTN</name>